<evidence type="ECO:0000256" key="7">
    <source>
        <dbReference type="ARBA" id="ARBA00022777"/>
    </source>
</evidence>
<reference evidence="13" key="1">
    <citation type="submission" date="2022-03" db="EMBL/GenBank/DDBJ databases">
        <title>Streptomyces 7R015 and 7R016 isolated from Barleria lupulina in Thailand.</title>
        <authorList>
            <person name="Kanchanasin P."/>
            <person name="Phongsopitanun W."/>
            <person name="Tanasupawat S."/>
        </authorList>
    </citation>
    <scope>NUCLEOTIDE SEQUENCE</scope>
    <source>
        <strain evidence="13">7R016</strain>
    </source>
</reference>
<evidence type="ECO:0000256" key="10">
    <source>
        <dbReference type="SAM" id="MobiDB-lite"/>
    </source>
</evidence>
<feature type="compositionally biased region" description="Low complexity" evidence="10">
    <location>
        <begin position="668"/>
        <end position="696"/>
    </location>
</feature>
<organism evidence="13 14">
    <name type="scientific">Streptomyces spinosisporus</name>
    <dbReference type="NCBI Taxonomy" id="2927582"/>
    <lineage>
        <taxon>Bacteria</taxon>
        <taxon>Bacillati</taxon>
        <taxon>Actinomycetota</taxon>
        <taxon>Actinomycetes</taxon>
        <taxon>Kitasatosporales</taxon>
        <taxon>Streptomycetaceae</taxon>
        <taxon>Streptomyces</taxon>
    </lineage>
</organism>
<dbReference type="Gene3D" id="6.10.340.10">
    <property type="match status" value="1"/>
</dbReference>
<dbReference type="SMART" id="SM00387">
    <property type="entry name" value="HATPase_c"/>
    <property type="match status" value="1"/>
</dbReference>
<evidence type="ECO:0000256" key="2">
    <source>
        <dbReference type="ARBA" id="ARBA00004370"/>
    </source>
</evidence>
<evidence type="ECO:0000256" key="11">
    <source>
        <dbReference type="SAM" id="Phobius"/>
    </source>
</evidence>
<dbReference type="InterPro" id="IPR003594">
    <property type="entry name" value="HATPase_dom"/>
</dbReference>
<feature type="transmembrane region" description="Helical" evidence="11">
    <location>
        <begin position="332"/>
        <end position="353"/>
    </location>
</feature>
<dbReference type="SMART" id="SM00304">
    <property type="entry name" value="HAMP"/>
    <property type="match status" value="1"/>
</dbReference>
<dbReference type="PANTHER" id="PTHR45436:SF5">
    <property type="entry name" value="SENSOR HISTIDINE KINASE TRCS"/>
    <property type="match status" value="1"/>
</dbReference>
<dbReference type="InterPro" id="IPR036890">
    <property type="entry name" value="HATPase_C_sf"/>
</dbReference>
<feature type="region of interest" description="Disordered" evidence="10">
    <location>
        <begin position="663"/>
        <end position="1007"/>
    </location>
</feature>
<dbReference type="Pfam" id="PF00672">
    <property type="entry name" value="HAMP"/>
    <property type="match status" value="1"/>
</dbReference>
<comment type="caution">
    <text evidence="13">The sequence shown here is derived from an EMBL/GenBank/DDBJ whole genome shotgun (WGS) entry which is preliminary data.</text>
</comment>
<keyword evidence="7" id="KW-0418">Kinase</keyword>
<sequence>MSTTEVDAPVRPAPSPSRGGIRGFADRWPFRRKLNLLVGVPLAVVAVLLSYLIAGQVGQARDAASAADLVRNSEQVASLVNKIEAEHQLAILLAVRYEAGGGTKSTLSDYRKAQKAVDAQVAKVRDSFGDTLPDGETQALKEVEGLTSLRGTVEQSYLPASNIDPAYDNAARTVIAGLSLDRNEGLAATFTGNLLDSLLRADAAHGSFETGVFSATTGDTNAQIEFTTAVGAYQLYTTQAERFARFATERQADELSGIEHSAAQQKIAEAYAELQVAPSTLQATTPAQIKAAFQNALADYPAYPQQAAGRLKITSSLIDQIADTADRSSTEAWWRAGLLLAAALLGFVLWLAFSVLVRRSVVRPVQALTGAAQEVADVAGRELARVADDDAEDAGPPRLREMPVTARDEIGELAEVFNRVQTTSIALLERQVLSRRNVAEMFGNVGRRVSNLTTRQLALIDAVERGETDPALLERLYSIDHIAVRLRRNADSLMLLAGIRETVLDSGPTTLTNVVRAALGQIEGFQRVQLHARTEVLVEPDIIGDLTLMIAELLENAVSFSPAGSPVEVYVRDASGLDASPSGGATIVISDHGLGMSAERLAEENARLIRRERLDLVPTKVLGLFVVGTLARRWDVAVELSRTPGGGLTAEVTVPSSLLLAMSPLTPTPNTGAAASGAPTGTTAGTPPTIGTGATASLPPTTDTHLAASGAPALGTPGAGDLPSAPGTRAAAADAQTPGTGATAGTTQAPRAAAATSLPSTTDTGTGTGTGTGAQPAASGAPAPGTPGAGDLPSTTGTKAGEADLQTPGTGAAALPPRIGPQARGAASTPVGAGDHGDAPGRGARPGGEPGPHPSVAVEEGFGVADDVSASGGRPKPLPRRLPRREPAAAEAHGRAEDATPVRRDRVERQVSSSEAESGATTVSAPAGDGTSRPLRRRVRGATLRTTVDAAQHAARQAPRPADPDAVRSALDEFEAAVERANRDSADGRPATTDPQDQNHLPEGAEQ</sequence>
<evidence type="ECO:0000256" key="3">
    <source>
        <dbReference type="ARBA" id="ARBA00012438"/>
    </source>
</evidence>
<evidence type="ECO:0000256" key="1">
    <source>
        <dbReference type="ARBA" id="ARBA00000085"/>
    </source>
</evidence>
<evidence type="ECO:0000256" key="5">
    <source>
        <dbReference type="ARBA" id="ARBA00022679"/>
    </source>
</evidence>
<keyword evidence="14" id="KW-1185">Reference proteome</keyword>
<dbReference type="Pfam" id="PF02518">
    <property type="entry name" value="HATPase_c"/>
    <property type="match status" value="1"/>
</dbReference>
<name>A0ABS9X8D7_9ACTN</name>
<dbReference type="PROSITE" id="PS50885">
    <property type="entry name" value="HAMP"/>
    <property type="match status" value="1"/>
</dbReference>
<feature type="compositionally biased region" description="Low complexity" evidence="10">
    <location>
        <begin position="722"/>
        <end position="765"/>
    </location>
</feature>
<dbReference type="CDD" id="cd06225">
    <property type="entry name" value="HAMP"/>
    <property type="match status" value="1"/>
</dbReference>
<keyword evidence="9" id="KW-0902">Two-component regulatory system</keyword>
<proteinExistence type="predicted"/>
<dbReference type="InterPro" id="IPR050428">
    <property type="entry name" value="TCS_sensor_his_kinase"/>
</dbReference>
<keyword evidence="6 11" id="KW-0812">Transmembrane</keyword>
<evidence type="ECO:0000256" key="8">
    <source>
        <dbReference type="ARBA" id="ARBA00022989"/>
    </source>
</evidence>
<feature type="domain" description="HAMP" evidence="12">
    <location>
        <begin position="359"/>
        <end position="429"/>
    </location>
</feature>
<evidence type="ECO:0000259" key="12">
    <source>
        <dbReference type="PROSITE" id="PS50885"/>
    </source>
</evidence>
<evidence type="ECO:0000256" key="6">
    <source>
        <dbReference type="ARBA" id="ARBA00022692"/>
    </source>
</evidence>
<feature type="compositionally biased region" description="Polar residues" evidence="10">
    <location>
        <begin position="910"/>
        <end position="924"/>
    </location>
</feature>
<keyword evidence="11" id="KW-0472">Membrane</keyword>
<feature type="compositionally biased region" description="Low complexity" evidence="10">
    <location>
        <begin position="948"/>
        <end position="960"/>
    </location>
</feature>
<dbReference type="EMBL" id="JALDAX010000001">
    <property type="protein sequence ID" value="MCI3238334.1"/>
    <property type="molecule type" value="Genomic_DNA"/>
</dbReference>
<dbReference type="RefSeq" id="WP_242707913.1">
    <property type="nucleotide sequence ID" value="NZ_JALDAX010000001.1"/>
</dbReference>
<evidence type="ECO:0000313" key="13">
    <source>
        <dbReference type="EMBL" id="MCI3238334.1"/>
    </source>
</evidence>
<dbReference type="SUPFAM" id="SSF55874">
    <property type="entry name" value="ATPase domain of HSP90 chaperone/DNA topoisomerase II/histidine kinase"/>
    <property type="match status" value="1"/>
</dbReference>
<evidence type="ECO:0000256" key="4">
    <source>
        <dbReference type="ARBA" id="ARBA00022553"/>
    </source>
</evidence>
<evidence type="ECO:0000313" key="14">
    <source>
        <dbReference type="Proteomes" id="UP001165270"/>
    </source>
</evidence>
<dbReference type="EC" id="2.7.13.3" evidence="3"/>
<feature type="compositionally biased region" description="Low complexity" evidence="10">
    <location>
        <begin position="773"/>
        <end position="783"/>
    </location>
</feature>
<dbReference type="InterPro" id="IPR003660">
    <property type="entry name" value="HAMP_dom"/>
</dbReference>
<accession>A0ABS9X8D7</accession>
<comment type="subcellular location">
    <subcellularLocation>
        <location evidence="2">Membrane</location>
    </subcellularLocation>
</comment>
<keyword evidence="5" id="KW-0808">Transferase</keyword>
<comment type="catalytic activity">
    <reaction evidence="1">
        <text>ATP + protein L-histidine = ADP + protein N-phospho-L-histidine.</text>
        <dbReference type="EC" id="2.7.13.3"/>
    </reaction>
</comment>
<dbReference type="Gene3D" id="3.30.565.10">
    <property type="entry name" value="Histidine kinase-like ATPase, C-terminal domain"/>
    <property type="match status" value="1"/>
</dbReference>
<keyword evidence="4" id="KW-0597">Phosphoprotein</keyword>
<keyword evidence="8 11" id="KW-1133">Transmembrane helix</keyword>
<feature type="compositionally biased region" description="Basic and acidic residues" evidence="10">
    <location>
        <begin position="977"/>
        <end position="987"/>
    </location>
</feature>
<protein>
    <recommendedName>
        <fullName evidence="3">histidine kinase</fullName>
        <ecNumber evidence="3">2.7.13.3</ecNumber>
    </recommendedName>
</protein>
<feature type="compositionally biased region" description="Basic and acidic residues" evidence="10">
    <location>
        <begin position="884"/>
        <end position="909"/>
    </location>
</feature>
<feature type="transmembrane region" description="Helical" evidence="11">
    <location>
        <begin position="34"/>
        <end position="54"/>
    </location>
</feature>
<dbReference type="PANTHER" id="PTHR45436">
    <property type="entry name" value="SENSOR HISTIDINE KINASE YKOH"/>
    <property type="match status" value="1"/>
</dbReference>
<evidence type="ECO:0000256" key="9">
    <source>
        <dbReference type="ARBA" id="ARBA00023012"/>
    </source>
</evidence>
<gene>
    <name evidence="13" type="ORF">MQN93_01215</name>
</gene>
<dbReference type="Proteomes" id="UP001165270">
    <property type="component" value="Unassembled WGS sequence"/>
</dbReference>